<dbReference type="OrthoDB" id="2623608at2"/>
<evidence type="ECO:0000313" key="2">
    <source>
        <dbReference type="Proteomes" id="UP000184088"/>
    </source>
</evidence>
<accession>A0A1M5AI29</accession>
<name>A0A1M5AI29_9THEO</name>
<dbReference type="STRING" id="1121256.SAMN02746089_01642"/>
<proteinExistence type="predicted"/>
<dbReference type="RefSeq" id="WP_073343822.1">
    <property type="nucleotide sequence ID" value="NZ_FQVH01000017.1"/>
</dbReference>
<organism evidence="1 2">
    <name type="scientific">Caldanaerobius fijiensis DSM 17918</name>
    <dbReference type="NCBI Taxonomy" id="1121256"/>
    <lineage>
        <taxon>Bacteria</taxon>
        <taxon>Bacillati</taxon>
        <taxon>Bacillota</taxon>
        <taxon>Clostridia</taxon>
        <taxon>Thermoanaerobacterales</taxon>
        <taxon>Thermoanaerobacteraceae</taxon>
        <taxon>Caldanaerobius</taxon>
    </lineage>
</organism>
<keyword evidence="2" id="KW-1185">Reference proteome</keyword>
<evidence type="ECO:0000313" key="1">
    <source>
        <dbReference type="EMBL" id="SHF29542.1"/>
    </source>
</evidence>
<reference evidence="1 2" key="1">
    <citation type="submission" date="2016-11" db="EMBL/GenBank/DDBJ databases">
        <authorList>
            <person name="Jaros S."/>
            <person name="Januszkiewicz K."/>
            <person name="Wedrychowicz H."/>
        </authorList>
    </citation>
    <scope>NUCLEOTIDE SEQUENCE [LARGE SCALE GENOMIC DNA]</scope>
    <source>
        <strain evidence="1 2">DSM 17918</strain>
    </source>
</reference>
<dbReference type="EMBL" id="FQVH01000017">
    <property type="protein sequence ID" value="SHF29542.1"/>
    <property type="molecule type" value="Genomic_DNA"/>
</dbReference>
<dbReference type="AlphaFoldDB" id="A0A1M5AI29"/>
<sequence>MDFLRAIVNSDDLSNIIRLPDNLKHKKVEILILPLETAESNNDIKNFRGIFRKYKNTKLINMEHEAWQKAVEEKYGNN</sequence>
<dbReference type="Proteomes" id="UP000184088">
    <property type="component" value="Unassembled WGS sequence"/>
</dbReference>
<gene>
    <name evidence="1" type="ORF">SAMN02746089_01642</name>
</gene>
<protein>
    <submittedName>
        <fullName evidence="1">Uncharacterized protein</fullName>
    </submittedName>
</protein>